<gene>
    <name evidence="2" type="ORF">Poly30_43640</name>
</gene>
<keyword evidence="1" id="KW-0547">Nucleotide-binding</keyword>
<dbReference type="EMBL" id="CP036434">
    <property type="protein sequence ID" value="QDV08809.1"/>
    <property type="molecule type" value="Genomic_DNA"/>
</dbReference>
<dbReference type="AlphaFoldDB" id="A0A518EXJ5"/>
<dbReference type="InterPro" id="IPR005225">
    <property type="entry name" value="Small_GTP-bd"/>
</dbReference>
<dbReference type="CDD" id="cd00154">
    <property type="entry name" value="Rab"/>
    <property type="match status" value="1"/>
</dbReference>
<dbReference type="OrthoDB" id="7957980at2"/>
<evidence type="ECO:0000256" key="1">
    <source>
        <dbReference type="ARBA" id="ARBA00022741"/>
    </source>
</evidence>
<dbReference type="Pfam" id="PF00071">
    <property type="entry name" value="Ras"/>
    <property type="match status" value="1"/>
</dbReference>
<dbReference type="SMART" id="SM00173">
    <property type="entry name" value="RAS"/>
    <property type="match status" value="1"/>
</dbReference>
<dbReference type="GO" id="GO:0003924">
    <property type="term" value="F:GTPase activity"/>
    <property type="evidence" value="ECO:0007669"/>
    <property type="project" value="InterPro"/>
</dbReference>
<dbReference type="InterPro" id="IPR027417">
    <property type="entry name" value="P-loop_NTPase"/>
</dbReference>
<dbReference type="GO" id="GO:0005525">
    <property type="term" value="F:GTP binding"/>
    <property type="evidence" value="ECO:0007669"/>
    <property type="project" value="InterPro"/>
</dbReference>
<dbReference type="NCBIfam" id="TIGR00231">
    <property type="entry name" value="small_GTP"/>
    <property type="match status" value="1"/>
</dbReference>
<dbReference type="PROSITE" id="PS51419">
    <property type="entry name" value="RAB"/>
    <property type="match status" value="1"/>
</dbReference>
<sequence>MGLSVDATPRKRKFVKKVVILGHFGVGKTSLVRRFVHSMFSEDYHTTIGVKIDKKVIETEDHQLSMVLWDVEGGADQERIPRSYFLGTHGVFYVCDLTRPNTFMDIDRNLQVVKERSPAASVVVVGNKVDLLSSTQRASFESGEKLLLDFISSAGTGENVDRAFGVLGSRMLLP</sequence>
<organism evidence="2 3">
    <name type="scientific">Saltatorellus ferox</name>
    <dbReference type="NCBI Taxonomy" id="2528018"/>
    <lineage>
        <taxon>Bacteria</taxon>
        <taxon>Pseudomonadati</taxon>
        <taxon>Planctomycetota</taxon>
        <taxon>Planctomycetia</taxon>
        <taxon>Planctomycetia incertae sedis</taxon>
        <taxon>Saltatorellus</taxon>
    </lineage>
</organism>
<dbReference type="SUPFAM" id="SSF52540">
    <property type="entry name" value="P-loop containing nucleoside triphosphate hydrolases"/>
    <property type="match status" value="1"/>
</dbReference>
<dbReference type="RefSeq" id="WP_145202108.1">
    <property type="nucleotide sequence ID" value="NZ_CP036434.1"/>
</dbReference>
<dbReference type="SMART" id="SM00174">
    <property type="entry name" value="RHO"/>
    <property type="match status" value="1"/>
</dbReference>
<protein>
    <submittedName>
        <fullName evidence="2">Ras family protein</fullName>
    </submittedName>
</protein>
<name>A0A518EXJ5_9BACT</name>
<dbReference type="Gene3D" id="3.40.50.300">
    <property type="entry name" value="P-loop containing nucleotide triphosphate hydrolases"/>
    <property type="match status" value="1"/>
</dbReference>
<keyword evidence="3" id="KW-1185">Reference proteome</keyword>
<evidence type="ECO:0000313" key="3">
    <source>
        <dbReference type="Proteomes" id="UP000320390"/>
    </source>
</evidence>
<dbReference type="SMART" id="SM00175">
    <property type="entry name" value="RAB"/>
    <property type="match status" value="1"/>
</dbReference>
<proteinExistence type="predicted"/>
<dbReference type="PRINTS" id="PR00449">
    <property type="entry name" value="RASTRNSFRMNG"/>
</dbReference>
<reference evidence="2 3" key="1">
    <citation type="submission" date="2019-02" db="EMBL/GenBank/DDBJ databases">
        <title>Deep-cultivation of Planctomycetes and their phenomic and genomic characterization uncovers novel biology.</title>
        <authorList>
            <person name="Wiegand S."/>
            <person name="Jogler M."/>
            <person name="Boedeker C."/>
            <person name="Pinto D."/>
            <person name="Vollmers J."/>
            <person name="Rivas-Marin E."/>
            <person name="Kohn T."/>
            <person name="Peeters S.H."/>
            <person name="Heuer A."/>
            <person name="Rast P."/>
            <person name="Oberbeckmann S."/>
            <person name="Bunk B."/>
            <person name="Jeske O."/>
            <person name="Meyerdierks A."/>
            <person name="Storesund J.E."/>
            <person name="Kallscheuer N."/>
            <person name="Luecker S."/>
            <person name="Lage O.M."/>
            <person name="Pohl T."/>
            <person name="Merkel B.J."/>
            <person name="Hornburger P."/>
            <person name="Mueller R.-W."/>
            <person name="Bruemmer F."/>
            <person name="Labrenz M."/>
            <person name="Spormann A.M."/>
            <person name="Op den Camp H."/>
            <person name="Overmann J."/>
            <person name="Amann R."/>
            <person name="Jetten M.S.M."/>
            <person name="Mascher T."/>
            <person name="Medema M.H."/>
            <person name="Devos D.P."/>
            <person name="Kaster A.-K."/>
            <person name="Ovreas L."/>
            <person name="Rohde M."/>
            <person name="Galperin M.Y."/>
            <person name="Jogler C."/>
        </authorList>
    </citation>
    <scope>NUCLEOTIDE SEQUENCE [LARGE SCALE GENOMIC DNA]</scope>
    <source>
        <strain evidence="2 3">Poly30</strain>
    </source>
</reference>
<dbReference type="InterPro" id="IPR001806">
    <property type="entry name" value="Small_GTPase"/>
</dbReference>
<evidence type="ECO:0000313" key="2">
    <source>
        <dbReference type="EMBL" id="QDV08809.1"/>
    </source>
</evidence>
<dbReference type="PANTHER" id="PTHR47978">
    <property type="match status" value="1"/>
</dbReference>
<dbReference type="FunFam" id="3.40.50.300:FF:001447">
    <property type="entry name" value="Ras-related protein Rab-1B"/>
    <property type="match status" value="1"/>
</dbReference>
<dbReference type="Proteomes" id="UP000320390">
    <property type="component" value="Chromosome"/>
</dbReference>
<accession>A0A518EXJ5</accession>